<evidence type="ECO:0000256" key="3">
    <source>
        <dbReference type="ARBA" id="ARBA00022741"/>
    </source>
</evidence>
<dbReference type="PROSITE" id="PS50979">
    <property type="entry name" value="BC"/>
    <property type="match status" value="1"/>
</dbReference>
<evidence type="ECO:0000313" key="10">
    <source>
        <dbReference type="Proteomes" id="UP000297597"/>
    </source>
</evidence>
<feature type="domain" description="ATP-grasp" evidence="7">
    <location>
        <begin position="120"/>
        <end position="317"/>
    </location>
</feature>
<dbReference type="Pfam" id="PF02785">
    <property type="entry name" value="Biotin_carb_C"/>
    <property type="match status" value="1"/>
</dbReference>
<dbReference type="SUPFAM" id="SSF56059">
    <property type="entry name" value="Glutathione synthetase ATP-binding domain-like"/>
    <property type="match status" value="1"/>
</dbReference>
<proteinExistence type="predicted"/>
<reference evidence="9 10" key="1">
    <citation type="journal article" date="2018" name="Environ. Microbiol.">
        <title>Novel energy conservation strategies and behaviour of Pelotomaculum schinkii driving syntrophic propionate catabolism.</title>
        <authorList>
            <person name="Hidalgo-Ahumada C.A.P."/>
            <person name="Nobu M.K."/>
            <person name="Narihiro T."/>
            <person name="Tamaki H."/>
            <person name="Liu W.T."/>
            <person name="Kamagata Y."/>
            <person name="Stams A.J.M."/>
            <person name="Imachi H."/>
            <person name="Sousa D.Z."/>
        </authorList>
    </citation>
    <scope>NUCLEOTIDE SEQUENCE [LARGE SCALE GENOMIC DNA]</scope>
    <source>
        <strain evidence="9 10">MGP</strain>
    </source>
</reference>
<dbReference type="EC" id="6.3.4.14" evidence="1"/>
<feature type="domain" description="Biotin carboxylation" evidence="8">
    <location>
        <begin position="1"/>
        <end position="447"/>
    </location>
</feature>
<sequence>MIKKLLIANRGEIVTRVMRACRDLGIKTVVVYSDADKNMFYLKQADEAYNIGPANPVKSYLNIGSIINAVKESGADAVHPGYGFLSENASFAEAVYGCGATWVGPPTSVLNSIDSKCFCRSIATEAGVPVVPGTINTIEGVDDIYRFTAEHGYPIVLKLDKGGGGKGIELVKEEGQVKEAFERISRIGMLAFGHPECYIEKEIINPRHIEIQFLADGLGGCVCLGERECSIQRRYQKIIEESPSPVVTGEERKKLFEYTRKLALAMGYQGAGTMEYLRSEDGNFYFMEVNARLQVEHPVTEFLTGIDIVQRQLTIASGQGLEIGQEDVEMKGHAIEARVYAEDPVTFCPSPGTIKKLDFPEMDEGALRIDHALEEGGTVPPYYDPLLAKVIAWGPTRLKAIDQLKRGLTDFKIEGIKTTIPVNLLILGSERFAKGDLNTGFIEALFTKARGDVKPLWPNM</sequence>
<evidence type="ECO:0000256" key="4">
    <source>
        <dbReference type="ARBA" id="ARBA00022840"/>
    </source>
</evidence>
<dbReference type="AlphaFoldDB" id="A0A4Y7RQ27"/>
<dbReference type="Pfam" id="PF02786">
    <property type="entry name" value="CPSase_L_D2"/>
    <property type="match status" value="1"/>
</dbReference>
<dbReference type="SUPFAM" id="SSF51246">
    <property type="entry name" value="Rudiment single hybrid motif"/>
    <property type="match status" value="1"/>
</dbReference>
<dbReference type="InterPro" id="IPR011764">
    <property type="entry name" value="Biotin_carboxylation_dom"/>
</dbReference>
<accession>A0A4Y7RQ27</accession>
<dbReference type="PROSITE" id="PS00867">
    <property type="entry name" value="CPSASE_2"/>
    <property type="match status" value="1"/>
</dbReference>
<comment type="caution">
    <text evidence="9">The sequence shown here is derived from an EMBL/GenBank/DDBJ whole genome shotgun (WGS) entry which is preliminary data.</text>
</comment>
<dbReference type="PROSITE" id="PS50975">
    <property type="entry name" value="ATP_GRASP"/>
    <property type="match status" value="1"/>
</dbReference>
<dbReference type="InterPro" id="IPR005481">
    <property type="entry name" value="BC-like_N"/>
</dbReference>
<dbReference type="FunFam" id="3.40.50.20:FF:000010">
    <property type="entry name" value="Propionyl-CoA carboxylase subunit alpha"/>
    <property type="match status" value="1"/>
</dbReference>
<evidence type="ECO:0000313" key="9">
    <source>
        <dbReference type="EMBL" id="TEB10377.1"/>
    </source>
</evidence>
<dbReference type="Proteomes" id="UP000297597">
    <property type="component" value="Unassembled WGS sequence"/>
</dbReference>
<dbReference type="PANTHER" id="PTHR18866">
    <property type="entry name" value="CARBOXYLASE:PYRUVATE/ACETYL-COA/PROPIONYL-COA CARBOXYLASE"/>
    <property type="match status" value="1"/>
</dbReference>
<keyword evidence="4 6" id="KW-0067">ATP-binding</keyword>
<dbReference type="GO" id="GO:0005524">
    <property type="term" value="F:ATP binding"/>
    <property type="evidence" value="ECO:0007669"/>
    <property type="project" value="UniProtKB-UniRule"/>
</dbReference>
<evidence type="ECO:0000259" key="8">
    <source>
        <dbReference type="PROSITE" id="PS50979"/>
    </source>
</evidence>
<dbReference type="InterPro" id="IPR011761">
    <property type="entry name" value="ATP-grasp"/>
</dbReference>
<name>A0A4Y7RQ27_9FIRM</name>
<dbReference type="SUPFAM" id="SSF52440">
    <property type="entry name" value="PreATP-grasp domain"/>
    <property type="match status" value="1"/>
</dbReference>
<protein>
    <recommendedName>
        <fullName evidence="1">biotin carboxylase</fullName>
        <ecNumber evidence="1">6.3.4.14</ecNumber>
    </recommendedName>
</protein>
<dbReference type="Pfam" id="PF00289">
    <property type="entry name" value="Biotin_carb_N"/>
    <property type="match status" value="1"/>
</dbReference>
<dbReference type="PANTHER" id="PTHR18866:SF33">
    <property type="entry name" value="METHYLCROTONOYL-COA CARBOXYLASE SUBUNIT ALPHA, MITOCHONDRIAL-RELATED"/>
    <property type="match status" value="1"/>
</dbReference>
<dbReference type="InterPro" id="IPR050856">
    <property type="entry name" value="Biotin_carboxylase_complex"/>
</dbReference>
<keyword evidence="5" id="KW-0092">Biotin</keyword>
<dbReference type="InterPro" id="IPR011054">
    <property type="entry name" value="Rudment_hybrid_motif"/>
</dbReference>
<keyword evidence="2 9" id="KW-0436">Ligase</keyword>
<keyword evidence="10" id="KW-1185">Reference proteome</keyword>
<dbReference type="InterPro" id="IPR005479">
    <property type="entry name" value="CPAse_ATP-bd"/>
</dbReference>
<evidence type="ECO:0000256" key="6">
    <source>
        <dbReference type="PROSITE-ProRule" id="PRU00409"/>
    </source>
</evidence>
<evidence type="ECO:0000259" key="7">
    <source>
        <dbReference type="PROSITE" id="PS50975"/>
    </source>
</evidence>
<dbReference type="InterPro" id="IPR016185">
    <property type="entry name" value="PreATP-grasp_dom_sf"/>
</dbReference>
<evidence type="ECO:0000256" key="5">
    <source>
        <dbReference type="ARBA" id="ARBA00023267"/>
    </source>
</evidence>
<gene>
    <name evidence="9" type="primary">accC_1</name>
    <name evidence="9" type="ORF">Pmgp_02389</name>
</gene>
<organism evidence="9 10">
    <name type="scientific">Pelotomaculum propionicicum</name>
    <dbReference type="NCBI Taxonomy" id="258475"/>
    <lineage>
        <taxon>Bacteria</taxon>
        <taxon>Bacillati</taxon>
        <taxon>Bacillota</taxon>
        <taxon>Clostridia</taxon>
        <taxon>Eubacteriales</taxon>
        <taxon>Desulfotomaculaceae</taxon>
        <taxon>Pelotomaculum</taxon>
    </lineage>
</organism>
<dbReference type="SMART" id="SM00878">
    <property type="entry name" value="Biotin_carb_C"/>
    <property type="match status" value="1"/>
</dbReference>
<dbReference type="Gene3D" id="3.30.470.20">
    <property type="entry name" value="ATP-grasp fold, B domain"/>
    <property type="match status" value="1"/>
</dbReference>
<dbReference type="RefSeq" id="WP_243119826.1">
    <property type="nucleotide sequence ID" value="NZ_QFFZ01000027.1"/>
</dbReference>
<dbReference type="InterPro" id="IPR005482">
    <property type="entry name" value="Biotin_COase_C"/>
</dbReference>
<evidence type="ECO:0000256" key="1">
    <source>
        <dbReference type="ARBA" id="ARBA00013263"/>
    </source>
</evidence>
<dbReference type="GO" id="GO:0046872">
    <property type="term" value="F:metal ion binding"/>
    <property type="evidence" value="ECO:0007669"/>
    <property type="project" value="InterPro"/>
</dbReference>
<keyword evidence="3 6" id="KW-0547">Nucleotide-binding</keyword>
<evidence type="ECO:0000256" key="2">
    <source>
        <dbReference type="ARBA" id="ARBA00022598"/>
    </source>
</evidence>
<dbReference type="GO" id="GO:0004075">
    <property type="term" value="F:biotin carboxylase activity"/>
    <property type="evidence" value="ECO:0007669"/>
    <property type="project" value="UniProtKB-EC"/>
</dbReference>
<dbReference type="EMBL" id="QFFZ01000027">
    <property type="protein sequence ID" value="TEB10377.1"/>
    <property type="molecule type" value="Genomic_DNA"/>
</dbReference>